<accession>A0A538TCL2</accession>
<dbReference type="Proteomes" id="UP000317366">
    <property type="component" value="Unassembled WGS sequence"/>
</dbReference>
<keyword evidence="3 6" id="KW-0812">Transmembrane</keyword>
<evidence type="ECO:0000256" key="1">
    <source>
        <dbReference type="ARBA" id="ARBA00004141"/>
    </source>
</evidence>
<evidence type="ECO:0000256" key="5">
    <source>
        <dbReference type="ARBA" id="ARBA00023136"/>
    </source>
</evidence>
<dbReference type="InterPro" id="IPR022493">
    <property type="entry name" value="CHP03716_TM_YkoY"/>
</dbReference>
<dbReference type="NCBIfam" id="TIGR03716">
    <property type="entry name" value="R_switched_YkoY"/>
    <property type="match status" value="1"/>
</dbReference>
<keyword evidence="4 6" id="KW-1133">Transmembrane helix</keyword>
<comment type="subcellular location">
    <subcellularLocation>
        <location evidence="1">Membrane</location>
        <topology evidence="1">Multi-pass membrane protein</topology>
    </subcellularLocation>
</comment>
<evidence type="ECO:0000313" key="10">
    <source>
        <dbReference type="Proteomes" id="UP000319829"/>
    </source>
</evidence>
<dbReference type="GO" id="GO:0016020">
    <property type="term" value="C:membrane"/>
    <property type="evidence" value="ECO:0007669"/>
    <property type="project" value="UniProtKB-SubCell"/>
</dbReference>
<dbReference type="PANTHER" id="PTHR30238:SF4">
    <property type="entry name" value="SLL1022 PROTEIN"/>
    <property type="match status" value="1"/>
</dbReference>
<dbReference type="InterPro" id="IPR005496">
    <property type="entry name" value="Integral_membrane_TerC"/>
</dbReference>
<keyword evidence="5 6" id="KW-0472">Membrane</keyword>
<gene>
    <name evidence="7" type="ORF">E6K74_02265</name>
    <name evidence="8" type="ORF">E6K77_10625</name>
</gene>
<evidence type="ECO:0000256" key="2">
    <source>
        <dbReference type="ARBA" id="ARBA00007511"/>
    </source>
</evidence>
<organism evidence="8 9">
    <name type="scientific">Eiseniibacteriota bacterium</name>
    <dbReference type="NCBI Taxonomy" id="2212470"/>
    <lineage>
        <taxon>Bacteria</taxon>
        <taxon>Candidatus Eiseniibacteriota</taxon>
    </lineage>
</organism>
<protein>
    <submittedName>
        <fullName evidence="8">DUF475 domain-containing protein</fullName>
    </submittedName>
</protein>
<evidence type="ECO:0000313" key="8">
    <source>
        <dbReference type="EMBL" id="TMQ61284.1"/>
    </source>
</evidence>
<evidence type="ECO:0000256" key="3">
    <source>
        <dbReference type="ARBA" id="ARBA00022692"/>
    </source>
</evidence>
<reference evidence="9 10" key="1">
    <citation type="journal article" date="2019" name="Nat. Microbiol.">
        <title>Mediterranean grassland soil C-N compound turnover is dependent on rainfall and depth, and is mediated by genomically divergent microorganisms.</title>
        <authorList>
            <person name="Diamond S."/>
            <person name="Andeer P.F."/>
            <person name="Li Z."/>
            <person name="Crits-Christoph A."/>
            <person name="Burstein D."/>
            <person name="Anantharaman K."/>
            <person name="Lane K.R."/>
            <person name="Thomas B.C."/>
            <person name="Pan C."/>
            <person name="Northen T.R."/>
            <person name="Banfield J.F."/>
        </authorList>
    </citation>
    <scope>NUCLEOTIDE SEQUENCE [LARGE SCALE GENOMIC DNA]</scope>
    <source>
        <strain evidence="7">WS_4</strain>
        <strain evidence="8">WS_7</strain>
    </source>
</reference>
<sequence>MPFSIEGADLITIGLLVLLEAALSADNALVLAVLVLPLPKRQQKKALQYGIIGAFAFRIAATLSAVHLIHWEWVKLIGGLYLLYLPIKHFWSHPDDARRAAGPAASTFLGLSLFWTTVVRVESTDIVFAIDSILVAVGMSRKLWVILSGGLLGIIAMRVLIGQILSLVRRYPAIVDGAYVIVAWVGVKLLLEYLYVMRVVGFEIPRWIGIGIVLVLFLLSTIYAMIKGRAAATGSPRPPEEE</sequence>
<feature type="transmembrane region" description="Helical" evidence="6">
    <location>
        <begin position="143"/>
        <end position="161"/>
    </location>
</feature>
<feature type="transmembrane region" description="Helical" evidence="6">
    <location>
        <begin position="47"/>
        <end position="67"/>
    </location>
</feature>
<dbReference type="Proteomes" id="UP000319829">
    <property type="component" value="Unassembled WGS sequence"/>
</dbReference>
<name>A0A538TCL2_UNCEI</name>
<dbReference type="PANTHER" id="PTHR30238">
    <property type="entry name" value="MEMBRANE BOUND PREDICTED REDOX MODULATOR"/>
    <property type="match status" value="1"/>
</dbReference>
<evidence type="ECO:0000256" key="4">
    <source>
        <dbReference type="ARBA" id="ARBA00022989"/>
    </source>
</evidence>
<evidence type="ECO:0000256" key="6">
    <source>
        <dbReference type="SAM" id="Phobius"/>
    </source>
</evidence>
<dbReference type="EMBL" id="VBOX01000105">
    <property type="protein sequence ID" value="TMQ61284.1"/>
    <property type="molecule type" value="Genomic_DNA"/>
</dbReference>
<feature type="transmembrane region" description="Helical" evidence="6">
    <location>
        <begin position="173"/>
        <end position="195"/>
    </location>
</feature>
<feature type="transmembrane region" description="Helical" evidence="6">
    <location>
        <begin position="207"/>
        <end position="226"/>
    </location>
</feature>
<dbReference type="EMBL" id="VBOU01000015">
    <property type="protein sequence ID" value="TMQ55726.1"/>
    <property type="molecule type" value="Genomic_DNA"/>
</dbReference>
<dbReference type="Pfam" id="PF03741">
    <property type="entry name" value="TerC"/>
    <property type="match status" value="1"/>
</dbReference>
<comment type="similarity">
    <text evidence="2">Belongs to the TerC family.</text>
</comment>
<comment type="caution">
    <text evidence="8">The sequence shown here is derived from an EMBL/GenBank/DDBJ whole genome shotgun (WGS) entry which is preliminary data.</text>
</comment>
<dbReference type="AlphaFoldDB" id="A0A538TCL2"/>
<evidence type="ECO:0000313" key="7">
    <source>
        <dbReference type="EMBL" id="TMQ55726.1"/>
    </source>
</evidence>
<proteinExistence type="inferred from homology"/>
<evidence type="ECO:0000313" key="9">
    <source>
        <dbReference type="Proteomes" id="UP000317366"/>
    </source>
</evidence>
<feature type="transmembrane region" description="Helical" evidence="6">
    <location>
        <begin position="12"/>
        <end position="35"/>
    </location>
</feature>
<feature type="transmembrane region" description="Helical" evidence="6">
    <location>
        <begin position="103"/>
        <end position="123"/>
    </location>
</feature>